<dbReference type="RefSeq" id="XP_001712993.1">
    <property type="nucleotide sequence ID" value="XM_001712941.1"/>
</dbReference>
<keyword evidence="1" id="KW-0812">Transmembrane</keyword>
<keyword evidence="1" id="KW-1133">Transmembrane helix</keyword>
<dbReference type="EMBL" id="DQ158858">
    <property type="protein sequence ID" value="ABA27381.1"/>
    <property type="molecule type" value="Genomic_DNA"/>
</dbReference>
<feature type="transmembrane region" description="Helical" evidence="1">
    <location>
        <begin position="292"/>
        <end position="313"/>
    </location>
</feature>
<feature type="transmembrane region" description="Helical" evidence="1">
    <location>
        <begin position="36"/>
        <end position="56"/>
    </location>
</feature>
<keyword evidence="2" id="KW-0542">Nucleomorph</keyword>
<feature type="transmembrane region" description="Helical" evidence="1">
    <location>
        <begin position="62"/>
        <end position="81"/>
    </location>
</feature>
<dbReference type="GeneID" id="5788293"/>
<dbReference type="AlphaFoldDB" id="Q3LVY5"/>
<evidence type="ECO:0000256" key="1">
    <source>
        <dbReference type="SAM" id="Phobius"/>
    </source>
</evidence>
<accession>Q3LVY5</accession>
<evidence type="ECO:0000313" key="2">
    <source>
        <dbReference type="EMBL" id="ABA27381.1"/>
    </source>
</evidence>
<protein>
    <submittedName>
        <fullName evidence="2">Uncharacterized protein</fullName>
    </submittedName>
</protein>
<reference evidence="2 3" key="1">
    <citation type="journal article" date="2006" name="Proc. Natl. Acad. Sci. U.S.A.">
        <title>Complete nucleotide sequence of the chlorarachniophyte nucleomorph: nature's smallest nucleus.</title>
        <authorList>
            <person name="Gilson P.R."/>
            <person name="Su V."/>
            <person name="Slamovits C.H."/>
            <person name="Reith M.E."/>
            <person name="Keeling P.J."/>
            <person name="McFadden G.I."/>
        </authorList>
    </citation>
    <scope>NUCLEOTIDE SEQUENCE [LARGE SCALE GENOMIC DNA]</scope>
    <source>
        <strain evidence="3">CCMP621</strain>
    </source>
</reference>
<proteinExistence type="predicted"/>
<evidence type="ECO:0000313" key="3">
    <source>
        <dbReference type="Proteomes" id="UP000243425"/>
    </source>
</evidence>
<dbReference type="Proteomes" id="UP000243425">
    <property type="component" value="Nucleomorph 3"/>
</dbReference>
<geneLocation type="nucleomorph" evidence="2"/>
<sequence>MIVKNYFKLNCQHHILYKLISRISLSIQRCSSTTFFFSKFNYLAFSFTISMLLYILHLKFLFSYSIYTLGLIEFISFNSLLQQFSDLRSHILMSKLLRCLFIYDFDLLSTTKQNLLLKNIKSLTKNELVFLIRKTNNSNSEYFYNFFQMKYFYVIFDPFKNLRINHQLFKSTSNFNRTIILNLSERYTNLFSMSKSNIILDLNRYIKNKTIFLLNKNFFIFLNILLLKKVCAKHSGFTDYVTLKRLLLKRYKFFIKSNHSTLVTDNFIIKSLEKYNLCVEHKLYMINVLNKIFWRFYFYFNVKYLFVLVYGFLSLVI</sequence>
<name>Q3LVY5_BIGNA</name>
<organism evidence="2 3">
    <name type="scientific">Bigelowiella natans</name>
    <name type="common">Pedinomonas minutissima</name>
    <name type="synonym">Chlorarachnion sp. (strain CCMP621)</name>
    <dbReference type="NCBI Taxonomy" id="227086"/>
    <lineage>
        <taxon>Eukaryota</taxon>
        <taxon>Sar</taxon>
        <taxon>Rhizaria</taxon>
        <taxon>Cercozoa</taxon>
        <taxon>Chlorarachniophyceae</taxon>
        <taxon>Bigelowiella</taxon>
    </lineage>
</organism>
<keyword evidence="1" id="KW-0472">Membrane</keyword>